<evidence type="ECO:0000313" key="2">
    <source>
        <dbReference type="Proteomes" id="UP000078559"/>
    </source>
</evidence>
<proteinExistence type="predicted"/>
<evidence type="ECO:0000313" key="1">
    <source>
        <dbReference type="EMBL" id="KUI73440.1"/>
    </source>
</evidence>
<dbReference type="AlphaFoldDB" id="A0A194WBE4"/>
<dbReference type="Proteomes" id="UP000078559">
    <property type="component" value="Chromosome 10"/>
</dbReference>
<name>A0A194WBE4_CYTMA</name>
<accession>A0A194WBE4</accession>
<sequence length="91" mass="10022">MFDHPPDPVGEQTRRSVVDGANNIVHLRDDPESINLLANMAGKKLHKASWPICQITGVLLTVFMGIPKSKDDKARGQIRVTSELQGDCLDD</sequence>
<reference evidence="1" key="1">
    <citation type="submission" date="2014-12" db="EMBL/GenBank/DDBJ databases">
        <title>Genome Sequence of Valsa Canker Pathogens Uncovers a Specific Adaption of Colonization on Woody Bark.</title>
        <authorList>
            <person name="Yin Z."/>
            <person name="Liu H."/>
            <person name="Gao X."/>
            <person name="Li Z."/>
            <person name="Song N."/>
            <person name="Ke X."/>
            <person name="Dai Q."/>
            <person name="Wu Y."/>
            <person name="Sun Y."/>
            <person name="Xu J.-R."/>
            <person name="Kang Z.K."/>
            <person name="Wang L."/>
            <person name="Huang L."/>
        </authorList>
    </citation>
    <scope>NUCLEOTIDE SEQUENCE [LARGE SCALE GENOMIC DNA]</scope>
    <source>
        <strain evidence="1">03-8</strain>
    </source>
</reference>
<gene>
    <name evidence="1" type="ORF">VM1G_08957</name>
</gene>
<organism evidence="1 2">
    <name type="scientific">Cytospora mali</name>
    <name type="common">Apple Valsa canker fungus</name>
    <name type="synonym">Valsa mali</name>
    <dbReference type="NCBI Taxonomy" id="578113"/>
    <lineage>
        <taxon>Eukaryota</taxon>
        <taxon>Fungi</taxon>
        <taxon>Dikarya</taxon>
        <taxon>Ascomycota</taxon>
        <taxon>Pezizomycotina</taxon>
        <taxon>Sordariomycetes</taxon>
        <taxon>Sordariomycetidae</taxon>
        <taxon>Diaporthales</taxon>
        <taxon>Cytosporaceae</taxon>
        <taxon>Cytospora</taxon>
    </lineage>
</organism>
<dbReference type="EMBL" id="CM003107">
    <property type="protein sequence ID" value="KUI73440.1"/>
    <property type="molecule type" value="Genomic_DNA"/>
</dbReference>
<keyword evidence="2" id="KW-1185">Reference proteome</keyword>
<protein>
    <submittedName>
        <fullName evidence="1">Uncharacterized protein</fullName>
    </submittedName>
</protein>